<name>A0A176YFT0_9BRAD</name>
<organism evidence="1 2">
    <name type="scientific">Bradyrhizobium centrolobii</name>
    <dbReference type="NCBI Taxonomy" id="1505087"/>
    <lineage>
        <taxon>Bacteria</taxon>
        <taxon>Pseudomonadati</taxon>
        <taxon>Pseudomonadota</taxon>
        <taxon>Alphaproteobacteria</taxon>
        <taxon>Hyphomicrobiales</taxon>
        <taxon>Nitrobacteraceae</taxon>
        <taxon>Bradyrhizobium</taxon>
    </lineage>
</organism>
<sequence length="98" mass="10380">MTAALGGALACAGLGPFGPGRTNSQAENAIAMMRGIARQLMAQAVAANAQESFDECKRPAGLMPSGRQRRPPFTPQTLRETELFIGIKNNGFISPWSC</sequence>
<dbReference type="Proteomes" id="UP000076959">
    <property type="component" value="Unassembled WGS sequence"/>
</dbReference>
<evidence type="ECO:0000313" key="2">
    <source>
        <dbReference type="Proteomes" id="UP000076959"/>
    </source>
</evidence>
<dbReference type="EMBL" id="LUUB01000088">
    <property type="protein sequence ID" value="OAF04028.1"/>
    <property type="molecule type" value="Genomic_DNA"/>
</dbReference>
<accession>A0A176YFT0</accession>
<proteinExistence type="predicted"/>
<evidence type="ECO:0000313" key="1">
    <source>
        <dbReference type="EMBL" id="OAF04028.1"/>
    </source>
</evidence>
<dbReference type="AlphaFoldDB" id="A0A176YFT0"/>
<gene>
    <name evidence="1" type="ORF">AYJ54_24555</name>
</gene>
<reference evidence="1 2" key="1">
    <citation type="submission" date="2016-03" db="EMBL/GenBank/DDBJ databases">
        <title>Draft Genome Sequence of the Strain BR 10245 (Bradyrhizobium sp.) isolated from nodules of Centrolobium paraense.</title>
        <authorList>
            <person name="Simoes-Araujo J.L.Sr."/>
            <person name="Barauna A.C."/>
            <person name="Silva K."/>
            <person name="Zilli J.E."/>
        </authorList>
    </citation>
    <scope>NUCLEOTIDE SEQUENCE [LARGE SCALE GENOMIC DNA]</scope>
    <source>
        <strain evidence="1 2">BR 10245</strain>
    </source>
</reference>
<dbReference type="RefSeq" id="WP_063705381.1">
    <property type="nucleotide sequence ID" value="NZ_LUUB01000088.1"/>
</dbReference>
<comment type="caution">
    <text evidence="1">The sequence shown here is derived from an EMBL/GenBank/DDBJ whole genome shotgun (WGS) entry which is preliminary data.</text>
</comment>
<protein>
    <submittedName>
        <fullName evidence="1">Uncharacterized protein</fullName>
    </submittedName>
</protein>
<keyword evidence="2" id="KW-1185">Reference proteome</keyword>